<accession>A0ACC5Y3C8</accession>
<gene>
    <name evidence="1" type="ORF">PDJAM_G00114500</name>
</gene>
<dbReference type="Proteomes" id="UP000830395">
    <property type="component" value="Chromosome 2"/>
</dbReference>
<protein>
    <submittedName>
        <fullName evidence="1">Uncharacterized protein</fullName>
    </submittedName>
</protein>
<evidence type="ECO:0000313" key="1">
    <source>
        <dbReference type="EMBL" id="MCJ8730122.1"/>
    </source>
</evidence>
<reference evidence="1" key="1">
    <citation type="submission" date="2020-02" db="EMBL/GenBank/DDBJ databases">
        <title>Genome sequencing of the panga catfish, Pangasius djambal.</title>
        <authorList>
            <person name="Wen M."/>
            <person name="Zahm M."/>
            <person name="Roques C."/>
            <person name="Cabau C."/>
            <person name="Klopp C."/>
            <person name="Donnadieu C."/>
            <person name="Jouanno E."/>
            <person name="Avarre J.-C."/>
            <person name="Campet M."/>
            <person name="Ha T."/>
            <person name="Dugue R."/>
            <person name="Lampietro C."/>
            <person name="Louis A."/>
            <person name="Herpin A."/>
            <person name="Echchiki A."/>
            <person name="Berthelot C."/>
            <person name="Parey E."/>
            <person name="Roest-Crollius H."/>
            <person name="Braasch I."/>
            <person name="Postlethwait J.H."/>
            <person name="Bobe J."/>
            <person name="Montfort J."/>
            <person name="Bouchez O."/>
            <person name="Begum T."/>
            <person name="Schartl M."/>
            <person name="Gustiano R."/>
            <person name="Guiguen Y."/>
        </authorList>
    </citation>
    <scope>NUCLEOTIDE SEQUENCE</scope>
    <source>
        <strain evidence="1">Pdj_M5554</strain>
    </source>
</reference>
<proteinExistence type="predicted"/>
<sequence>MLLFFRIIHFLYISANGSSSTSCFSVSHEPLQFSARNPSIEVPSLKRDSINTPTGTSQCCPIRVAWEPSMRICSGATQPPPTAAVPIGIK</sequence>
<keyword evidence="2" id="KW-1185">Reference proteome</keyword>
<dbReference type="EMBL" id="CM040976">
    <property type="protein sequence ID" value="MCJ8730122.1"/>
    <property type="molecule type" value="Genomic_DNA"/>
</dbReference>
<organism evidence="1 2">
    <name type="scientific">Pangasius djambal</name>
    <dbReference type="NCBI Taxonomy" id="1691987"/>
    <lineage>
        <taxon>Eukaryota</taxon>
        <taxon>Metazoa</taxon>
        <taxon>Chordata</taxon>
        <taxon>Craniata</taxon>
        <taxon>Vertebrata</taxon>
        <taxon>Euteleostomi</taxon>
        <taxon>Actinopterygii</taxon>
        <taxon>Neopterygii</taxon>
        <taxon>Teleostei</taxon>
        <taxon>Ostariophysi</taxon>
        <taxon>Siluriformes</taxon>
        <taxon>Pangasiidae</taxon>
        <taxon>Pangasius</taxon>
    </lineage>
</organism>
<evidence type="ECO:0000313" key="2">
    <source>
        <dbReference type="Proteomes" id="UP000830395"/>
    </source>
</evidence>
<name>A0ACC5Y3C8_9TELE</name>
<comment type="caution">
    <text evidence="1">The sequence shown here is derived from an EMBL/GenBank/DDBJ whole genome shotgun (WGS) entry which is preliminary data.</text>
</comment>